<name>A0A6C0BST0_9ZZZZ</name>
<evidence type="ECO:0000313" key="2">
    <source>
        <dbReference type="EMBL" id="QHS95042.1"/>
    </source>
</evidence>
<proteinExistence type="predicted"/>
<keyword evidence="1" id="KW-0812">Transmembrane</keyword>
<keyword evidence="1" id="KW-1133">Transmembrane helix</keyword>
<dbReference type="AlphaFoldDB" id="A0A6C0BST0"/>
<organism evidence="2">
    <name type="scientific">viral metagenome</name>
    <dbReference type="NCBI Taxonomy" id="1070528"/>
    <lineage>
        <taxon>unclassified sequences</taxon>
        <taxon>metagenomes</taxon>
        <taxon>organismal metagenomes</taxon>
    </lineage>
</organism>
<evidence type="ECO:0000256" key="1">
    <source>
        <dbReference type="SAM" id="Phobius"/>
    </source>
</evidence>
<accession>A0A6C0BST0</accession>
<keyword evidence="1" id="KW-0472">Membrane</keyword>
<evidence type="ECO:0008006" key="3">
    <source>
        <dbReference type="Google" id="ProtNLM"/>
    </source>
</evidence>
<feature type="transmembrane region" description="Helical" evidence="1">
    <location>
        <begin position="6"/>
        <end position="27"/>
    </location>
</feature>
<sequence>MDSFKYSVLYTAIVILIIALIVIGLSIRSSISSAKWPPVIASCPDFWRFDDQTRSCVNVNDLGNASDTACPMYPTSTYSTCDKFSFENDPKFSGANGKCEKQKWADELGIKWDGITNNRDLCDV</sequence>
<reference evidence="2" key="1">
    <citation type="journal article" date="2020" name="Nature">
        <title>Giant virus diversity and host interactions through global metagenomics.</title>
        <authorList>
            <person name="Schulz F."/>
            <person name="Roux S."/>
            <person name="Paez-Espino D."/>
            <person name="Jungbluth S."/>
            <person name="Walsh D.A."/>
            <person name="Denef V.J."/>
            <person name="McMahon K.D."/>
            <person name="Konstantinidis K.T."/>
            <person name="Eloe-Fadrosh E.A."/>
            <person name="Kyrpides N.C."/>
            <person name="Woyke T."/>
        </authorList>
    </citation>
    <scope>NUCLEOTIDE SEQUENCE</scope>
    <source>
        <strain evidence="2">GVMAG-M-3300018428-16</strain>
    </source>
</reference>
<dbReference type="EMBL" id="MN739238">
    <property type="protein sequence ID" value="QHS95042.1"/>
    <property type="molecule type" value="Genomic_DNA"/>
</dbReference>
<protein>
    <recommendedName>
        <fullName evidence="3">CPW-WPC domain-containing protein</fullName>
    </recommendedName>
</protein>